<proteinExistence type="predicted"/>
<dbReference type="PANTHER" id="PTHR43038:SF3">
    <property type="entry name" value="ABC TRANSPORTER G FAMILY MEMBER 20 ISOFORM X1"/>
    <property type="match status" value="1"/>
</dbReference>
<evidence type="ECO:0000313" key="4">
    <source>
        <dbReference type="EMBL" id="MFC7671120.1"/>
    </source>
</evidence>
<protein>
    <submittedName>
        <fullName evidence="5">ABC transporter ATP-binding protein</fullName>
    </submittedName>
</protein>
<dbReference type="RefSeq" id="WP_380207035.1">
    <property type="nucleotide sequence ID" value="NZ_JBHTEK010000006.1"/>
</dbReference>
<evidence type="ECO:0000256" key="1">
    <source>
        <dbReference type="ARBA" id="ARBA00022741"/>
    </source>
</evidence>
<dbReference type="Pfam" id="PF00005">
    <property type="entry name" value="ABC_tran"/>
    <property type="match status" value="1"/>
</dbReference>
<dbReference type="SUPFAM" id="SSF52540">
    <property type="entry name" value="P-loop containing nucleoside triphosphate hydrolases"/>
    <property type="match status" value="1"/>
</dbReference>
<accession>A0ABW2UFR5</accession>
<reference evidence="6" key="2">
    <citation type="journal article" date="2019" name="Int. J. Syst. Evol. Microbiol.">
        <title>The Global Catalogue of Microorganisms (GCM) 10K type strain sequencing project: providing services to taxonomists for standard genome sequencing and annotation.</title>
        <authorList>
            <consortium name="The Broad Institute Genomics Platform"/>
            <consortium name="The Broad Institute Genome Sequencing Center for Infectious Disease"/>
            <person name="Wu L."/>
            <person name="Ma J."/>
        </authorList>
    </citation>
    <scope>NUCLEOTIDE SEQUENCE [LARGE SCALE GENOMIC DNA]</scope>
    <source>
        <strain evidence="6">JCM 19635</strain>
    </source>
</reference>
<keyword evidence="2 5" id="KW-0067">ATP-binding</keyword>
<dbReference type="EMBL" id="JBHTEK010000006">
    <property type="protein sequence ID" value="MFC7671120.1"/>
    <property type="molecule type" value="Genomic_DNA"/>
</dbReference>
<evidence type="ECO:0000259" key="3">
    <source>
        <dbReference type="PROSITE" id="PS50893"/>
    </source>
</evidence>
<reference evidence="5" key="3">
    <citation type="submission" date="2024-09" db="EMBL/GenBank/DDBJ databases">
        <authorList>
            <person name="Sun Q."/>
            <person name="Mori K."/>
        </authorList>
    </citation>
    <scope>NUCLEOTIDE SEQUENCE</scope>
    <source>
        <strain evidence="5">JCM 19635</strain>
    </source>
</reference>
<dbReference type="PANTHER" id="PTHR43038">
    <property type="entry name" value="ATP-BINDING CASSETTE, SUB-FAMILY H, MEMBER 1"/>
    <property type="match status" value="1"/>
</dbReference>
<sequence length="260" mass="27984">MSQAEATRAPVAGAAALPVIWAEGLSKSFGAFTAVDGISFQVEAGEIFGFLGANGAGKTTAMRMLCGLLTPTGGAATVAGFDVRREPEAIKRRIGYMSQKFSLYEDLTVRENIRFYGGVYGLRTAAIRAKTGELLGRLGLATERDTLVGSLPLGWKQKLAFSVALLHDPAVVFLDEPTGGVDPITRRQFWDLIYETAARGVTVFITTHYLDEAEYCDRVSIMVDGRLDALGTPAGLKQQFGAATMNDVFLHLARGAKNRE</sequence>
<comment type="caution">
    <text evidence="5">The sequence shown here is derived from an EMBL/GenBank/DDBJ whole genome shotgun (WGS) entry which is preliminary data.</text>
</comment>
<dbReference type="SMART" id="SM00382">
    <property type="entry name" value="AAA"/>
    <property type="match status" value="1"/>
</dbReference>
<dbReference type="Gene3D" id="3.40.50.300">
    <property type="entry name" value="P-loop containing nucleotide triphosphate hydrolases"/>
    <property type="match status" value="1"/>
</dbReference>
<dbReference type="Proteomes" id="UP001596513">
    <property type="component" value="Unassembled WGS sequence"/>
</dbReference>
<dbReference type="GO" id="GO:0005524">
    <property type="term" value="F:ATP binding"/>
    <property type="evidence" value="ECO:0007669"/>
    <property type="project" value="UniProtKB-KW"/>
</dbReference>
<dbReference type="EMBL" id="JBHTEK010000006">
    <property type="protein sequence ID" value="MFC7671271.1"/>
    <property type="molecule type" value="Genomic_DNA"/>
</dbReference>
<keyword evidence="1" id="KW-0547">Nucleotide-binding</keyword>
<evidence type="ECO:0000313" key="5">
    <source>
        <dbReference type="EMBL" id="MFC7671271.1"/>
    </source>
</evidence>
<keyword evidence="6" id="KW-1185">Reference proteome</keyword>
<reference evidence="5" key="1">
    <citation type="journal article" date="2014" name="Int. J. Syst. Evol. Microbiol.">
        <title>Complete genome of a new Firmicutes species belonging to the dominant human colonic microbiota ('Ruminococcus bicirculans') reveals two chromosomes and a selective capacity to utilize plant glucans.</title>
        <authorList>
            <consortium name="NISC Comparative Sequencing Program"/>
            <person name="Wegmann U."/>
            <person name="Louis P."/>
            <person name="Goesmann A."/>
            <person name="Henrissat B."/>
            <person name="Duncan S.H."/>
            <person name="Flint H.J."/>
        </authorList>
    </citation>
    <scope>NUCLEOTIDE SEQUENCE</scope>
    <source>
        <strain evidence="5">JCM 19635</strain>
    </source>
</reference>
<evidence type="ECO:0000313" key="6">
    <source>
        <dbReference type="Proteomes" id="UP001596513"/>
    </source>
</evidence>
<gene>
    <name evidence="4" type="ORF">ACFQT0_29785</name>
    <name evidence="5" type="ORF">ACFQT0_30615</name>
</gene>
<dbReference type="InterPro" id="IPR003439">
    <property type="entry name" value="ABC_transporter-like_ATP-bd"/>
</dbReference>
<evidence type="ECO:0000256" key="2">
    <source>
        <dbReference type="ARBA" id="ARBA00022840"/>
    </source>
</evidence>
<feature type="domain" description="ABC transporter" evidence="3">
    <location>
        <begin position="20"/>
        <end position="249"/>
    </location>
</feature>
<dbReference type="CDD" id="cd03230">
    <property type="entry name" value="ABC_DR_subfamily_A"/>
    <property type="match status" value="1"/>
</dbReference>
<name>A0ABW2UFR5_9BACT</name>
<dbReference type="InterPro" id="IPR003593">
    <property type="entry name" value="AAA+_ATPase"/>
</dbReference>
<dbReference type="InterPro" id="IPR027417">
    <property type="entry name" value="P-loop_NTPase"/>
</dbReference>
<dbReference type="PROSITE" id="PS50893">
    <property type="entry name" value="ABC_TRANSPORTER_2"/>
    <property type="match status" value="1"/>
</dbReference>
<organism evidence="5 6">
    <name type="scientific">Hymenobacter humi</name>
    <dbReference type="NCBI Taxonomy" id="1411620"/>
    <lineage>
        <taxon>Bacteria</taxon>
        <taxon>Pseudomonadati</taxon>
        <taxon>Bacteroidota</taxon>
        <taxon>Cytophagia</taxon>
        <taxon>Cytophagales</taxon>
        <taxon>Hymenobacteraceae</taxon>
        <taxon>Hymenobacter</taxon>
    </lineage>
</organism>